<comment type="similarity">
    <text evidence="2">Belongs to the UPF0702 family.</text>
</comment>
<keyword evidence="5 7" id="KW-1133">Transmembrane helix</keyword>
<dbReference type="PANTHER" id="PTHR34582">
    <property type="entry name" value="UPF0702 TRANSMEMBRANE PROTEIN YCAP"/>
    <property type="match status" value="1"/>
</dbReference>
<sequence>MYLSIAIKLLLGLISLLVIMRVLGKKEMAQATPFDFIYALVLGGILEEGLYDSKVSILHILFTFAVWAVLIYAIEILVQRKDNLRAPIKGQPALLIENGNINIKAMDKNHMELEQLLSMLRGKGVFSLRDVKYAILETGGTLSVMKTAEIEPPTAKMMDIKPPSKEISILLIDEGAIEKENLNFAGKTTDWLLSEIEKLGYERAEDIYYAEWNKEDGFYIKGYDEERETAK</sequence>
<evidence type="ECO:0000313" key="10">
    <source>
        <dbReference type="EMBL" id="TYS62052.1"/>
    </source>
</evidence>
<evidence type="ECO:0000256" key="3">
    <source>
        <dbReference type="ARBA" id="ARBA00022475"/>
    </source>
</evidence>
<dbReference type="InterPro" id="IPR007353">
    <property type="entry name" value="DUF421"/>
</dbReference>
<comment type="subcellular location">
    <subcellularLocation>
        <location evidence="1">Cell membrane</location>
        <topology evidence="1">Multi-pass membrane protein</topology>
    </subcellularLocation>
</comment>
<dbReference type="PANTHER" id="PTHR34582:SF5">
    <property type="entry name" value="UPF0702 TRANSMEMBRANE PROTEIN YETF"/>
    <property type="match status" value="1"/>
</dbReference>
<dbReference type="GO" id="GO:0005886">
    <property type="term" value="C:plasma membrane"/>
    <property type="evidence" value="ECO:0007669"/>
    <property type="project" value="UniProtKB-SubCell"/>
</dbReference>
<dbReference type="Pfam" id="PF04239">
    <property type="entry name" value="DUF421"/>
    <property type="match status" value="1"/>
</dbReference>
<feature type="domain" description="YetF-like N-terminal transmembrane" evidence="9">
    <location>
        <begin position="2"/>
        <end position="77"/>
    </location>
</feature>
<evidence type="ECO:0000256" key="6">
    <source>
        <dbReference type="ARBA" id="ARBA00023136"/>
    </source>
</evidence>
<dbReference type="Pfam" id="PF20730">
    <property type="entry name" value="YetF_N"/>
    <property type="match status" value="1"/>
</dbReference>
<dbReference type="InterPro" id="IPR048454">
    <property type="entry name" value="YetF_N"/>
</dbReference>
<reference evidence="10 11" key="1">
    <citation type="submission" date="2019-08" db="EMBL/GenBank/DDBJ databases">
        <title>Bacillus genomes from the desert of Cuatro Cienegas, Coahuila.</title>
        <authorList>
            <person name="Olmedo-Alvarez G."/>
        </authorList>
    </citation>
    <scope>NUCLEOTIDE SEQUENCE [LARGE SCALE GENOMIC DNA]</scope>
    <source>
        <strain evidence="10 11">CH37_1T</strain>
    </source>
</reference>
<comment type="caution">
    <text evidence="10">The sequence shown here is derived from an EMBL/GenBank/DDBJ whole genome shotgun (WGS) entry which is preliminary data.</text>
</comment>
<evidence type="ECO:0000256" key="5">
    <source>
        <dbReference type="ARBA" id="ARBA00022989"/>
    </source>
</evidence>
<dbReference type="EMBL" id="VTES01000005">
    <property type="protein sequence ID" value="TYS62052.1"/>
    <property type="molecule type" value="Genomic_DNA"/>
</dbReference>
<evidence type="ECO:0000259" key="8">
    <source>
        <dbReference type="Pfam" id="PF04239"/>
    </source>
</evidence>
<protein>
    <submittedName>
        <fullName evidence="10">DUF421 domain-containing protein</fullName>
    </submittedName>
</protein>
<dbReference type="Gene3D" id="3.30.240.20">
    <property type="entry name" value="bsu07140 like domains"/>
    <property type="match status" value="2"/>
</dbReference>
<feature type="transmembrane region" description="Helical" evidence="7">
    <location>
        <begin position="57"/>
        <end position="78"/>
    </location>
</feature>
<feature type="domain" description="YetF C-terminal" evidence="8">
    <location>
        <begin position="81"/>
        <end position="213"/>
    </location>
</feature>
<evidence type="ECO:0000256" key="7">
    <source>
        <dbReference type="SAM" id="Phobius"/>
    </source>
</evidence>
<feature type="transmembrane region" description="Helical" evidence="7">
    <location>
        <begin position="6"/>
        <end position="24"/>
    </location>
</feature>
<evidence type="ECO:0000256" key="4">
    <source>
        <dbReference type="ARBA" id="ARBA00022692"/>
    </source>
</evidence>
<evidence type="ECO:0000256" key="1">
    <source>
        <dbReference type="ARBA" id="ARBA00004651"/>
    </source>
</evidence>
<dbReference type="InterPro" id="IPR023090">
    <property type="entry name" value="UPF0702_alpha/beta_dom_sf"/>
</dbReference>
<name>A0A5D4SIW8_9BACI</name>
<organism evidence="10 11">
    <name type="scientific">Bacillus infantis</name>
    <dbReference type="NCBI Taxonomy" id="324767"/>
    <lineage>
        <taxon>Bacteria</taxon>
        <taxon>Bacillati</taxon>
        <taxon>Bacillota</taxon>
        <taxon>Bacilli</taxon>
        <taxon>Bacillales</taxon>
        <taxon>Bacillaceae</taxon>
        <taxon>Bacillus</taxon>
    </lineage>
</organism>
<proteinExistence type="inferred from homology"/>
<dbReference type="RefSeq" id="WP_101551183.1">
    <property type="nucleotide sequence ID" value="NZ_CP160000.1"/>
</dbReference>
<dbReference type="GeneID" id="97347964"/>
<keyword evidence="6 7" id="KW-0472">Membrane</keyword>
<gene>
    <name evidence="10" type="ORF">FZD47_18395</name>
</gene>
<dbReference type="AlphaFoldDB" id="A0A5D4SIW8"/>
<evidence type="ECO:0000259" key="9">
    <source>
        <dbReference type="Pfam" id="PF20730"/>
    </source>
</evidence>
<keyword evidence="4 7" id="KW-0812">Transmembrane</keyword>
<dbReference type="Proteomes" id="UP000323732">
    <property type="component" value="Unassembled WGS sequence"/>
</dbReference>
<accession>A0A5D4SIW8</accession>
<evidence type="ECO:0000256" key="2">
    <source>
        <dbReference type="ARBA" id="ARBA00006448"/>
    </source>
</evidence>
<keyword evidence="3" id="KW-1003">Cell membrane</keyword>
<evidence type="ECO:0000313" key="11">
    <source>
        <dbReference type="Proteomes" id="UP000323732"/>
    </source>
</evidence>